<feature type="non-terminal residue" evidence="3">
    <location>
        <position position="139"/>
    </location>
</feature>
<dbReference type="CDD" id="cd00429">
    <property type="entry name" value="RPE"/>
    <property type="match status" value="1"/>
</dbReference>
<dbReference type="InterPro" id="IPR000056">
    <property type="entry name" value="Ribul_P_3_epim-like"/>
</dbReference>
<keyword evidence="1" id="KW-0479">Metal-binding</keyword>
<evidence type="ECO:0000256" key="1">
    <source>
        <dbReference type="ARBA" id="ARBA00022723"/>
    </source>
</evidence>
<reference evidence="3" key="2">
    <citation type="journal article" date="2014" name="ISME J.">
        <title>Microbial stratification in low pH oxic and suboxic macroscopic growths along an acid mine drainage.</title>
        <authorList>
            <person name="Mendez-Garcia C."/>
            <person name="Mesa V."/>
            <person name="Sprenger R.R."/>
            <person name="Richter M."/>
            <person name="Diez M.S."/>
            <person name="Solano J."/>
            <person name="Bargiela R."/>
            <person name="Golyshina O.V."/>
            <person name="Manteca A."/>
            <person name="Ramos J.L."/>
            <person name="Gallego J.R."/>
            <person name="Llorente I."/>
            <person name="Martins Dos Santos V.A."/>
            <person name="Jensen O.N."/>
            <person name="Pelaez A.I."/>
            <person name="Sanchez J."/>
            <person name="Ferrer M."/>
        </authorList>
    </citation>
    <scope>NUCLEOTIDE SEQUENCE</scope>
</reference>
<dbReference type="SUPFAM" id="SSF51366">
    <property type="entry name" value="Ribulose-phoshate binding barrel"/>
    <property type="match status" value="1"/>
</dbReference>
<comment type="caution">
    <text evidence="3">The sequence shown here is derived from an EMBL/GenBank/DDBJ whole genome shotgun (WGS) entry which is preliminary data.</text>
</comment>
<evidence type="ECO:0000313" key="3">
    <source>
        <dbReference type="EMBL" id="EQD46507.1"/>
    </source>
</evidence>
<dbReference type="Gene3D" id="3.20.20.70">
    <property type="entry name" value="Aldolase class I"/>
    <property type="match status" value="1"/>
</dbReference>
<evidence type="ECO:0000256" key="2">
    <source>
        <dbReference type="ARBA" id="ARBA00023235"/>
    </source>
</evidence>
<gene>
    <name evidence="3" type="ORF">B1A_14592</name>
</gene>
<name>T0ZPS8_9ZZZZ</name>
<proteinExistence type="predicted"/>
<keyword evidence="2 3" id="KW-0413">Isomerase</keyword>
<organism evidence="3">
    <name type="scientific">mine drainage metagenome</name>
    <dbReference type="NCBI Taxonomy" id="410659"/>
    <lineage>
        <taxon>unclassified sequences</taxon>
        <taxon>metagenomes</taxon>
        <taxon>ecological metagenomes</taxon>
    </lineage>
</organism>
<dbReference type="GO" id="GO:0046872">
    <property type="term" value="F:metal ion binding"/>
    <property type="evidence" value="ECO:0007669"/>
    <property type="project" value="UniProtKB-KW"/>
</dbReference>
<dbReference type="Pfam" id="PF00834">
    <property type="entry name" value="Ribul_P_3_epim"/>
    <property type="match status" value="1"/>
</dbReference>
<dbReference type="EC" id="5.1.3.1" evidence="3"/>
<dbReference type="GO" id="GO:0004750">
    <property type="term" value="F:D-ribulose-phosphate 3-epimerase activity"/>
    <property type="evidence" value="ECO:0007669"/>
    <property type="project" value="UniProtKB-EC"/>
</dbReference>
<dbReference type="AlphaFoldDB" id="T0ZPS8"/>
<dbReference type="GO" id="GO:0005975">
    <property type="term" value="P:carbohydrate metabolic process"/>
    <property type="evidence" value="ECO:0007669"/>
    <property type="project" value="InterPro"/>
</dbReference>
<dbReference type="InterPro" id="IPR011060">
    <property type="entry name" value="RibuloseP-bd_barrel"/>
</dbReference>
<accession>T0ZPS8</accession>
<dbReference type="PROSITE" id="PS01086">
    <property type="entry name" value="RIBUL_P_3_EPIMER_2"/>
    <property type="match status" value="1"/>
</dbReference>
<sequence length="139" mass="15475">MLERPDKYWRKFSDAGADILLIHYESLCNLSKTFTEIKSSGKKYGIVINPDTPFEKVKGYVPDSEIVLIMSVFPGFSNQEFIESSLNNVTQAKNFIRENSLNTKIEIDGGINDKTGKRAVEAGADILVSASYIYKGNIG</sequence>
<dbReference type="InterPro" id="IPR013785">
    <property type="entry name" value="Aldolase_TIM"/>
</dbReference>
<reference evidence="3" key="1">
    <citation type="submission" date="2013-08" db="EMBL/GenBank/DDBJ databases">
        <authorList>
            <person name="Mendez C."/>
            <person name="Richter M."/>
            <person name="Ferrer M."/>
            <person name="Sanchez J."/>
        </authorList>
    </citation>
    <scope>NUCLEOTIDE SEQUENCE</scope>
</reference>
<dbReference type="PANTHER" id="PTHR11749">
    <property type="entry name" value="RIBULOSE-5-PHOSPHATE-3-EPIMERASE"/>
    <property type="match status" value="1"/>
</dbReference>
<protein>
    <submittedName>
        <fullName evidence="3">Ribulose-phosphate 3-epimerase</fullName>
        <ecNumber evidence="3">5.1.3.1</ecNumber>
    </submittedName>
</protein>
<dbReference type="EMBL" id="AUZX01010714">
    <property type="protein sequence ID" value="EQD46507.1"/>
    <property type="molecule type" value="Genomic_DNA"/>
</dbReference>